<organism evidence="11 12">
    <name type="scientific">Anser cygnoides</name>
    <name type="common">Swan goose</name>
    <dbReference type="NCBI Taxonomy" id="8845"/>
    <lineage>
        <taxon>Eukaryota</taxon>
        <taxon>Metazoa</taxon>
        <taxon>Chordata</taxon>
        <taxon>Craniata</taxon>
        <taxon>Vertebrata</taxon>
        <taxon>Euteleostomi</taxon>
        <taxon>Archelosauria</taxon>
        <taxon>Archosauria</taxon>
        <taxon>Dinosauria</taxon>
        <taxon>Saurischia</taxon>
        <taxon>Theropoda</taxon>
        <taxon>Coelurosauria</taxon>
        <taxon>Aves</taxon>
        <taxon>Neognathae</taxon>
        <taxon>Galloanserae</taxon>
        <taxon>Anseriformes</taxon>
        <taxon>Anatidae</taxon>
        <taxon>Anserinae</taxon>
        <taxon>Anser</taxon>
    </lineage>
</organism>
<feature type="region of interest" description="Disordered" evidence="8">
    <location>
        <begin position="116"/>
        <end position="170"/>
    </location>
</feature>
<feature type="transmembrane region" description="Helical" evidence="9">
    <location>
        <begin position="919"/>
        <end position="938"/>
    </location>
</feature>
<evidence type="ECO:0000256" key="8">
    <source>
        <dbReference type="SAM" id="MobiDB-lite"/>
    </source>
</evidence>
<evidence type="ECO:0000256" key="6">
    <source>
        <dbReference type="ARBA" id="ARBA00023136"/>
    </source>
</evidence>
<reference evidence="11" key="1">
    <citation type="submission" date="2025-08" db="UniProtKB">
        <authorList>
            <consortium name="Ensembl"/>
        </authorList>
    </citation>
    <scope>IDENTIFICATION</scope>
</reference>
<dbReference type="AlphaFoldDB" id="A0A8B9DNZ3"/>
<keyword evidence="7" id="KW-0245">EGF-like domain</keyword>
<evidence type="ECO:0000256" key="4">
    <source>
        <dbReference type="ARBA" id="ARBA00022692"/>
    </source>
</evidence>
<dbReference type="PROSITE" id="PS50026">
    <property type="entry name" value="EGF_3"/>
    <property type="match status" value="1"/>
</dbReference>
<dbReference type="PANTHER" id="PTHR14319:SF7">
    <property type="entry name" value="POST-GPI ATTACHMENT TO PROTEINS FACTOR 6"/>
    <property type="match status" value="1"/>
</dbReference>
<evidence type="ECO:0000256" key="5">
    <source>
        <dbReference type="ARBA" id="ARBA00022989"/>
    </source>
</evidence>
<evidence type="ECO:0000256" key="9">
    <source>
        <dbReference type="SAM" id="Phobius"/>
    </source>
</evidence>
<proteinExistence type="inferred from homology"/>
<dbReference type="InterPro" id="IPR021910">
    <property type="entry name" value="NGX6/PGAP6/MYMK"/>
</dbReference>
<name>A0A8B9DNZ3_ANSCY</name>
<feature type="transmembrane region" description="Helical" evidence="9">
    <location>
        <begin position="832"/>
        <end position="851"/>
    </location>
</feature>
<keyword evidence="12" id="KW-1185">Reference proteome</keyword>
<dbReference type="PROSITE" id="PS00022">
    <property type="entry name" value="EGF_1"/>
    <property type="match status" value="1"/>
</dbReference>
<feature type="disulfide bond" evidence="7">
    <location>
        <begin position="699"/>
        <end position="709"/>
    </location>
</feature>
<accession>A0A8B9DNZ3</accession>
<dbReference type="Proteomes" id="UP000694521">
    <property type="component" value="Unplaced"/>
</dbReference>
<evidence type="ECO:0000313" key="12">
    <source>
        <dbReference type="Proteomes" id="UP000694521"/>
    </source>
</evidence>
<dbReference type="InterPro" id="IPR000742">
    <property type="entry name" value="EGF"/>
</dbReference>
<sequence length="972" mass="104598">MNQTPAHTGTAHWGCPRDLLVAAGHGPGKPRCAGTPLGFWEGPRAHGHRALSPPQVTLVGLSGTSWAIGVPGGPQGLVKSQGSLGLSQGLGVLTGLCDVPRMSGVPRSRLSSRASLRAMPGLGGGPHQPHARPGLPPTSPLGRGPQTFPPGPSQRPAAPARPPAAPVVPGAERGGVAAAEAGGGGGDGAAEPRAAAGGDAGIRRAAMAQGAGPALRLLLVLLQLLVLPAGHGNSTGSDSLYVSEYFSQSAQKLSFYSWYGNAKVFHFHVPEDTVLLRWLLQASRGKEPECTSMEVTVHFRYGAPPVINPLGTRFPANATVHPSYNISITLSSAVQNTTFVNVTSPAAGDWFIAAHLPEAAGRIEVKGFSTPCTYMFQADMFVLRLTDMPVLEPGVAMPQTIISPAKPLHVKIFVPKYTARMWFELRSCMTSEQKACTVRVVLGSITLPQSFQRIITCTGNVNCSLGLDSLPWEKWLQIMVESLGTANASVSMEMLTSFADCRPGSTSSFLNFSLNQSQAGSGPGSAGTGGSPTQSPGAALRNASDQRSFCLQNQPVVREDLDVVSVRYRLLNGPTVPVYSISPTLLLLNLNTGMDSGGSLVVNLLLNKTSLSQANATVVACLSAASPVLSLNTTRKCSTAFFQGYPLSVSTSSAEAMVIVLYPQTDDWFLSLQLICPKGQGECNTAEAKVTIIAYLTPCFNDCGPYGQCSLLRRHGYLYAGCSCKAGWSGWSCTDDTKAQSVGVQNLATLLLTLSNLMFLPAIAVAVYRYYLVEASVYTYTMFFSTFYHACDQPGVAVMCIMDYDTLQYCDFLGSVVSIWVTILCMSRVKKILKYVLFVLGTLLIAMSLQLDRRGVWNMMGPCLFALVIMIAAWVYHGVKRRHCYPSSWKRWVFYLLPGITLAFIAISVYAFMETNENYYYTHSIWHVLVAGSVAFLLPPRDKHKKPWAWSQKLTCRYQICQNDREELYAVT</sequence>
<keyword evidence="3" id="KW-1003">Cell membrane</keyword>
<feature type="transmembrane region" description="Helical" evidence="9">
    <location>
        <begin position="747"/>
        <end position="772"/>
    </location>
</feature>
<dbReference type="PANTHER" id="PTHR14319">
    <property type="entry name" value="FIVE-SPAN TRANSMEMBRANE PROTEIN M83"/>
    <property type="match status" value="1"/>
</dbReference>
<evidence type="ECO:0000256" key="2">
    <source>
        <dbReference type="ARBA" id="ARBA00005542"/>
    </source>
</evidence>
<reference evidence="11" key="2">
    <citation type="submission" date="2025-09" db="UniProtKB">
        <authorList>
            <consortium name="Ensembl"/>
        </authorList>
    </citation>
    <scope>IDENTIFICATION</scope>
</reference>
<evidence type="ECO:0000256" key="7">
    <source>
        <dbReference type="PROSITE-ProRule" id="PRU00076"/>
    </source>
</evidence>
<evidence type="ECO:0000256" key="3">
    <source>
        <dbReference type="ARBA" id="ARBA00022475"/>
    </source>
</evidence>
<feature type="region of interest" description="Disordered" evidence="8">
    <location>
        <begin position="517"/>
        <end position="540"/>
    </location>
</feature>
<feature type="transmembrane region" description="Helical" evidence="9">
    <location>
        <begin position="857"/>
        <end position="876"/>
    </location>
</feature>
<comment type="caution">
    <text evidence="7">Lacks conserved residue(s) required for the propagation of feature annotation.</text>
</comment>
<evidence type="ECO:0000313" key="11">
    <source>
        <dbReference type="Ensembl" id="ENSACDP00005008152.1"/>
    </source>
</evidence>
<dbReference type="Pfam" id="PF12036">
    <property type="entry name" value="DUF3522"/>
    <property type="match status" value="1"/>
</dbReference>
<keyword evidence="7" id="KW-1015">Disulfide bond</keyword>
<keyword evidence="4 9" id="KW-0812">Transmembrane</keyword>
<dbReference type="GO" id="GO:0005886">
    <property type="term" value="C:plasma membrane"/>
    <property type="evidence" value="ECO:0007669"/>
    <property type="project" value="UniProtKB-SubCell"/>
</dbReference>
<feature type="compositionally biased region" description="Pro residues" evidence="8">
    <location>
        <begin position="147"/>
        <end position="166"/>
    </location>
</feature>
<evidence type="ECO:0000259" key="10">
    <source>
        <dbReference type="PROSITE" id="PS50026"/>
    </source>
</evidence>
<feature type="disulfide bond" evidence="7">
    <location>
        <begin position="724"/>
        <end position="733"/>
    </location>
</feature>
<keyword evidence="5 9" id="KW-1133">Transmembrane helix</keyword>
<keyword evidence="6 9" id="KW-0472">Membrane</keyword>
<dbReference type="Ensembl" id="ENSACDT00005009801.1">
    <property type="protein sequence ID" value="ENSACDP00005008152.1"/>
    <property type="gene ID" value="ENSACDG00005005985.1"/>
</dbReference>
<feature type="transmembrane region" description="Helical" evidence="9">
    <location>
        <begin position="892"/>
        <end position="913"/>
    </location>
</feature>
<dbReference type="PROSITE" id="PS01186">
    <property type="entry name" value="EGF_2"/>
    <property type="match status" value="1"/>
</dbReference>
<protein>
    <submittedName>
        <fullName evidence="11">Post-glycosylphosphatidylinositol attachment to proteins 6</fullName>
    </submittedName>
</protein>
<evidence type="ECO:0000256" key="1">
    <source>
        <dbReference type="ARBA" id="ARBA00004651"/>
    </source>
</evidence>
<comment type="subcellular location">
    <subcellularLocation>
        <location evidence="1">Cell membrane</location>
        <topology evidence="1">Multi-pass membrane protein</topology>
    </subcellularLocation>
</comment>
<comment type="similarity">
    <text evidence="2">Belongs to the TMEM8 family.</text>
</comment>
<feature type="domain" description="EGF-like" evidence="10">
    <location>
        <begin position="695"/>
        <end position="734"/>
    </location>
</feature>
<feature type="compositionally biased region" description="Gly residues" evidence="8">
    <location>
        <begin position="521"/>
        <end position="530"/>
    </location>
</feature>